<keyword evidence="3" id="KW-1003">Cell membrane</keyword>
<evidence type="ECO:0000313" key="9">
    <source>
        <dbReference type="Proteomes" id="UP001442841"/>
    </source>
</evidence>
<sequence length="179" mass="20266">MTTVRKFRIGSLLILTAVWLLMWGSWSWGTLFMGLAMGALLLLMFPMPRAAARIRIRPVAITWLTVTFLSNLFWSSAVVAWMAIRPSGVRPGRVVAIRLHETDDFRRTVVAEMTSLVPGTVVIDLDPSGHLLIHIIDHCDDERLMVEAQRIHRLERRVARAFGAPELENCLKHSREALS</sequence>
<dbReference type="EMBL" id="CP154795">
    <property type="protein sequence ID" value="XAN08632.1"/>
    <property type="molecule type" value="Genomic_DNA"/>
</dbReference>
<comment type="similarity">
    <text evidence="2">Belongs to the CPA3 antiporters (TC 2.A.63) subunit E family.</text>
</comment>
<keyword evidence="6 7" id="KW-0472">Membrane</keyword>
<comment type="subcellular location">
    <subcellularLocation>
        <location evidence="1">Cell membrane</location>
        <topology evidence="1">Multi-pass membrane protein</topology>
    </subcellularLocation>
</comment>
<evidence type="ECO:0000313" key="8">
    <source>
        <dbReference type="EMBL" id="XAN08632.1"/>
    </source>
</evidence>
<keyword evidence="4 7" id="KW-0812">Transmembrane</keyword>
<reference evidence="8 9" key="1">
    <citation type="submission" date="2024-04" db="EMBL/GenBank/DDBJ databases">
        <title>Isolation of an actinomycete strain from pig manure.</title>
        <authorList>
            <person name="Gong T."/>
            <person name="Yu Z."/>
            <person name="An M."/>
            <person name="Wei C."/>
            <person name="Yang W."/>
            <person name="Liu L."/>
        </authorList>
    </citation>
    <scope>NUCLEOTIDE SEQUENCE [LARGE SCALE GENOMIC DNA]</scope>
    <source>
        <strain evidence="8 9">ZF39</strain>
    </source>
</reference>
<feature type="transmembrane region" description="Helical" evidence="7">
    <location>
        <begin position="7"/>
        <end position="24"/>
    </location>
</feature>
<dbReference type="InterPro" id="IPR002758">
    <property type="entry name" value="Cation_antiport_E"/>
</dbReference>
<dbReference type="RefSeq" id="WP_425310057.1">
    <property type="nucleotide sequence ID" value="NZ_CP154795.1"/>
</dbReference>
<name>A0ABZ3FRA8_9ACTN</name>
<dbReference type="Proteomes" id="UP001442841">
    <property type="component" value="Chromosome"/>
</dbReference>
<protein>
    <submittedName>
        <fullName evidence="8">Na+/H+ antiporter subunit E</fullName>
    </submittedName>
</protein>
<feature type="transmembrane region" description="Helical" evidence="7">
    <location>
        <begin position="30"/>
        <end position="47"/>
    </location>
</feature>
<gene>
    <name evidence="8" type="ORF">AADG42_15415</name>
</gene>
<dbReference type="Pfam" id="PF01899">
    <property type="entry name" value="MNHE"/>
    <property type="match status" value="1"/>
</dbReference>
<evidence type="ECO:0000256" key="1">
    <source>
        <dbReference type="ARBA" id="ARBA00004651"/>
    </source>
</evidence>
<keyword evidence="9" id="KW-1185">Reference proteome</keyword>
<keyword evidence="5 7" id="KW-1133">Transmembrane helix</keyword>
<organism evidence="8 9">
    <name type="scientific">Ammonicoccus fulvus</name>
    <dbReference type="NCBI Taxonomy" id="3138240"/>
    <lineage>
        <taxon>Bacteria</taxon>
        <taxon>Bacillati</taxon>
        <taxon>Actinomycetota</taxon>
        <taxon>Actinomycetes</taxon>
        <taxon>Propionibacteriales</taxon>
        <taxon>Propionibacteriaceae</taxon>
        <taxon>Ammonicoccus</taxon>
    </lineage>
</organism>
<accession>A0ABZ3FRA8</accession>
<evidence type="ECO:0000256" key="2">
    <source>
        <dbReference type="ARBA" id="ARBA00006228"/>
    </source>
</evidence>
<evidence type="ECO:0000256" key="3">
    <source>
        <dbReference type="ARBA" id="ARBA00022475"/>
    </source>
</evidence>
<proteinExistence type="inferred from homology"/>
<evidence type="ECO:0000256" key="5">
    <source>
        <dbReference type="ARBA" id="ARBA00022989"/>
    </source>
</evidence>
<evidence type="ECO:0000256" key="4">
    <source>
        <dbReference type="ARBA" id="ARBA00022692"/>
    </source>
</evidence>
<dbReference type="PANTHER" id="PTHR34584">
    <property type="entry name" value="NA(+)/H(+) ANTIPORTER SUBUNIT E1"/>
    <property type="match status" value="1"/>
</dbReference>
<evidence type="ECO:0000256" key="6">
    <source>
        <dbReference type="ARBA" id="ARBA00023136"/>
    </source>
</evidence>
<dbReference type="PANTHER" id="PTHR34584:SF1">
    <property type="entry name" value="NA(+)_H(+) ANTIPORTER SUBUNIT E1"/>
    <property type="match status" value="1"/>
</dbReference>
<feature type="transmembrane region" description="Helical" evidence="7">
    <location>
        <begin position="59"/>
        <end position="84"/>
    </location>
</feature>
<evidence type="ECO:0000256" key="7">
    <source>
        <dbReference type="SAM" id="Phobius"/>
    </source>
</evidence>